<reference evidence="7 8" key="1">
    <citation type="submission" date="2019-04" db="EMBL/GenBank/DDBJ databases">
        <title>Geobacter oryzae sp. nov., ferric-reducing bacteria isolated from paddy soil.</title>
        <authorList>
            <person name="Xu Z."/>
            <person name="Masuda Y."/>
            <person name="Itoh H."/>
            <person name="Senoo K."/>
        </authorList>
    </citation>
    <scope>NUCLEOTIDE SEQUENCE [LARGE SCALE GENOMIC DNA]</scope>
    <source>
        <strain evidence="7 8">Red111</strain>
    </source>
</reference>
<evidence type="ECO:0000259" key="6">
    <source>
        <dbReference type="PROSITE" id="PS50249"/>
    </source>
</evidence>
<name>A0A4S1CDW7_9BACT</name>
<dbReference type="CDD" id="cd08071">
    <property type="entry name" value="MPN_DUF2466"/>
    <property type="match status" value="1"/>
</dbReference>
<dbReference type="PANTHER" id="PTHR30471">
    <property type="entry name" value="DNA REPAIR PROTEIN RADC"/>
    <property type="match status" value="1"/>
</dbReference>
<proteinExistence type="predicted"/>
<keyword evidence="2" id="KW-0479">Metal-binding</keyword>
<dbReference type="InterPro" id="IPR001405">
    <property type="entry name" value="UPF0758"/>
</dbReference>
<evidence type="ECO:0000256" key="1">
    <source>
        <dbReference type="ARBA" id="ARBA00022670"/>
    </source>
</evidence>
<gene>
    <name evidence="7" type="ORF">E4633_12630</name>
</gene>
<comment type="caution">
    <text evidence="7">The sequence shown here is derived from an EMBL/GenBank/DDBJ whole genome shotgun (WGS) entry which is preliminary data.</text>
</comment>
<organism evidence="7 8">
    <name type="scientific">Geomonas terrae</name>
    <dbReference type="NCBI Taxonomy" id="2562681"/>
    <lineage>
        <taxon>Bacteria</taxon>
        <taxon>Pseudomonadati</taxon>
        <taxon>Thermodesulfobacteriota</taxon>
        <taxon>Desulfuromonadia</taxon>
        <taxon>Geobacterales</taxon>
        <taxon>Geobacteraceae</taxon>
        <taxon>Geomonas</taxon>
    </lineage>
</organism>
<sequence length="167" mass="18819">MTVETLFGPEEAPVAKPRAIKLKTIKAVYQTITVSDTITDYLRPYRRYTSASEVFDTFQFLRQETKEYFIALHLDGKNRVVCVDMVSTGSLNQSIVHPRELYKTALLSSAAAIILIHNHPTGDPSPSTEDREVTRRLREAGDLLGIRVLDHIIVGDFYYSFVEGGLI</sequence>
<keyword evidence="4" id="KW-0862">Zinc</keyword>
<evidence type="ECO:0000313" key="7">
    <source>
        <dbReference type="EMBL" id="TGU71186.1"/>
    </source>
</evidence>
<dbReference type="Pfam" id="PF04002">
    <property type="entry name" value="RadC"/>
    <property type="match status" value="1"/>
</dbReference>
<accession>A0A4S1CDW7</accession>
<dbReference type="InterPro" id="IPR025657">
    <property type="entry name" value="RadC_JAB"/>
</dbReference>
<dbReference type="PANTHER" id="PTHR30471:SF3">
    <property type="entry name" value="UPF0758 PROTEIN YEES-RELATED"/>
    <property type="match status" value="1"/>
</dbReference>
<keyword evidence="5" id="KW-0482">Metalloprotease</keyword>
<dbReference type="InterPro" id="IPR037518">
    <property type="entry name" value="MPN"/>
</dbReference>
<dbReference type="GO" id="GO:0008237">
    <property type="term" value="F:metallopeptidase activity"/>
    <property type="evidence" value="ECO:0007669"/>
    <property type="project" value="UniProtKB-KW"/>
</dbReference>
<dbReference type="Proteomes" id="UP000306416">
    <property type="component" value="Unassembled WGS sequence"/>
</dbReference>
<dbReference type="PROSITE" id="PS50249">
    <property type="entry name" value="MPN"/>
    <property type="match status" value="1"/>
</dbReference>
<keyword evidence="1" id="KW-0645">Protease</keyword>
<dbReference type="Gene3D" id="3.40.140.10">
    <property type="entry name" value="Cytidine Deaminase, domain 2"/>
    <property type="match status" value="1"/>
</dbReference>
<dbReference type="EMBL" id="SRSC01000003">
    <property type="protein sequence ID" value="TGU71186.1"/>
    <property type="molecule type" value="Genomic_DNA"/>
</dbReference>
<evidence type="ECO:0000256" key="5">
    <source>
        <dbReference type="ARBA" id="ARBA00023049"/>
    </source>
</evidence>
<keyword evidence="8" id="KW-1185">Reference proteome</keyword>
<keyword evidence="3" id="KW-0378">Hydrolase</keyword>
<evidence type="ECO:0000313" key="8">
    <source>
        <dbReference type="Proteomes" id="UP000306416"/>
    </source>
</evidence>
<evidence type="ECO:0000256" key="4">
    <source>
        <dbReference type="ARBA" id="ARBA00022833"/>
    </source>
</evidence>
<dbReference type="GO" id="GO:0006508">
    <property type="term" value="P:proteolysis"/>
    <property type="evidence" value="ECO:0007669"/>
    <property type="project" value="UniProtKB-KW"/>
</dbReference>
<dbReference type="GO" id="GO:0046872">
    <property type="term" value="F:metal ion binding"/>
    <property type="evidence" value="ECO:0007669"/>
    <property type="project" value="UniProtKB-KW"/>
</dbReference>
<dbReference type="RefSeq" id="WP_135870625.1">
    <property type="nucleotide sequence ID" value="NZ_SRSC01000003.1"/>
</dbReference>
<protein>
    <submittedName>
        <fullName evidence="7">DNA repair protein RadC</fullName>
    </submittedName>
</protein>
<dbReference type="AlphaFoldDB" id="A0A4S1CDW7"/>
<evidence type="ECO:0000256" key="3">
    <source>
        <dbReference type="ARBA" id="ARBA00022801"/>
    </source>
</evidence>
<evidence type="ECO:0000256" key="2">
    <source>
        <dbReference type="ARBA" id="ARBA00022723"/>
    </source>
</evidence>
<feature type="domain" description="MPN" evidence="6">
    <location>
        <begin position="47"/>
        <end position="167"/>
    </location>
</feature>